<evidence type="ECO:0000313" key="2">
    <source>
        <dbReference type="Proteomes" id="UP001608902"/>
    </source>
</evidence>
<proteinExistence type="predicted"/>
<gene>
    <name evidence="1" type="ORF">AB6A40_002298</name>
</gene>
<keyword evidence="2" id="KW-1185">Reference proteome</keyword>
<dbReference type="Proteomes" id="UP001608902">
    <property type="component" value="Unassembled WGS sequence"/>
</dbReference>
<dbReference type="AlphaFoldDB" id="A0ABD6EE04"/>
<sequence length="70" mass="8000">MVLFSCSTIRNDVNQLLSEVSSYFKETAVDNAKNTHKSSSSKKLRLLSMRKDVRKLYEVFKAGQNLFILA</sequence>
<organism evidence="1 2">
    <name type="scientific">Gnathostoma spinigerum</name>
    <dbReference type="NCBI Taxonomy" id="75299"/>
    <lineage>
        <taxon>Eukaryota</taxon>
        <taxon>Metazoa</taxon>
        <taxon>Ecdysozoa</taxon>
        <taxon>Nematoda</taxon>
        <taxon>Chromadorea</taxon>
        <taxon>Rhabditida</taxon>
        <taxon>Spirurina</taxon>
        <taxon>Gnathostomatomorpha</taxon>
        <taxon>Gnathostomatoidea</taxon>
        <taxon>Gnathostomatidae</taxon>
        <taxon>Gnathostoma</taxon>
    </lineage>
</organism>
<accession>A0ABD6EE04</accession>
<name>A0ABD6EE04_9BILA</name>
<reference evidence="1 2" key="1">
    <citation type="submission" date="2024-08" db="EMBL/GenBank/DDBJ databases">
        <title>Gnathostoma spinigerum genome.</title>
        <authorList>
            <person name="Gonzalez-Bertolin B."/>
            <person name="Monzon S."/>
            <person name="Zaballos A."/>
            <person name="Jimenez P."/>
            <person name="Dekumyoy P."/>
            <person name="Varona S."/>
            <person name="Cuesta I."/>
            <person name="Sumanam S."/>
            <person name="Adisakwattana P."/>
            <person name="Gasser R.B."/>
            <person name="Hernandez-Gonzalez A."/>
            <person name="Young N.D."/>
            <person name="Perteguer M.J."/>
        </authorList>
    </citation>
    <scope>NUCLEOTIDE SEQUENCE [LARGE SCALE GENOMIC DNA]</scope>
    <source>
        <strain evidence="1">AL3</strain>
        <tissue evidence="1">Liver</tissue>
    </source>
</reference>
<evidence type="ECO:0000313" key="1">
    <source>
        <dbReference type="EMBL" id="MFH4975589.1"/>
    </source>
</evidence>
<protein>
    <submittedName>
        <fullName evidence="1">Uncharacterized protein</fullName>
    </submittedName>
</protein>
<comment type="caution">
    <text evidence="1">The sequence shown here is derived from an EMBL/GenBank/DDBJ whole genome shotgun (WGS) entry which is preliminary data.</text>
</comment>
<dbReference type="EMBL" id="JBGFUD010001000">
    <property type="protein sequence ID" value="MFH4975589.1"/>
    <property type="molecule type" value="Genomic_DNA"/>
</dbReference>